<keyword evidence="1" id="KW-0812">Transmembrane</keyword>
<protein>
    <submittedName>
        <fullName evidence="2">Uncharacterized protein</fullName>
    </submittedName>
</protein>
<reference evidence="2" key="1">
    <citation type="submission" date="2013-11" db="EMBL/GenBank/DDBJ databases">
        <title>The Genome Sequence of Phytophthora parasitica CJ02B3.</title>
        <authorList>
            <consortium name="The Broad Institute Genomics Platform"/>
            <person name="Russ C."/>
            <person name="Tyler B."/>
            <person name="Panabieres F."/>
            <person name="Shan W."/>
            <person name="Tripathy S."/>
            <person name="Grunwald N."/>
            <person name="Machado M."/>
            <person name="Johnson C.S."/>
            <person name="Arredondo F."/>
            <person name="Hong C."/>
            <person name="Coffey M."/>
            <person name="Young S.K."/>
            <person name="Zeng Q."/>
            <person name="Gargeya S."/>
            <person name="Fitzgerald M."/>
            <person name="Abouelleil A."/>
            <person name="Alvarado L."/>
            <person name="Chapman S.B."/>
            <person name="Gainer-Dewar J."/>
            <person name="Goldberg J."/>
            <person name="Griggs A."/>
            <person name="Gujja S."/>
            <person name="Hansen M."/>
            <person name="Howarth C."/>
            <person name="Imamovic A."/>
            <person name="Ireland A."/>
            <person name="Larimer J."/>
            <person name="McCowan C."/>
            <person name="Murphy C."/>
            <person name="Pearson M."/>
            <person name="Poon T.W."/>
            <person name="Priest M."/>
            <person name="Roberts A."/>
            <person name="Saif S."/>
            <person name="Shea T."/>
            <person name="Sykes S."/>
            <person name="Wortman J."/>
            <person name="Nusbaum C."/>
            <person name="Birren B."/>
        </authorList>
    </citation>
    <scope>NUCLEOTIDE SEQUENCE [LARGE SCALE GENOMIC DNA]</scope>
    <source>
        <strain evidence="2">CJ02B3</strain>
    </source>
</reference>
<gene>
    <name evidence="2" type="ORF">L915_20032</name>
</gene>
<dbReference type="VEuPathDB" id="FungiDB:PPTG_05911"/>
<keyword evidence="1" id="KW-1133">Transmembrane helix</keyword>
<name>W2FQN9_PHYNI</name>
<evidence type="ECO:0000313" key="2">
    <source>
        <dbReference type="EMBL" id="ETK72949.1"/>
    </source>
</evidence>
<sequence length="73" mass="8066">MLYKPHTSMELGDVVLGQITCALVFAFGYMIPAVHNIVSWETDLSPIVPEWAGDVRSTSNNKMLASQPHAHLE</sequence>
<dbReference type="AlphaFoldDB" id="W2FQN9"/>
<dbReference type="EMBL" id="KI689462">
    <property type="protein sequence ID" value="ETK72949.1"/>
    <property type="molecule type" value="Genomic_DNA"/>
</dbReference>
<feature type="transmembrane region" description="Helical" evidence="1">
    <location>
        <begin position="12"/>
        <end position="31"/>
    </location>
</feature>
<accession>W2FQN9</accession>
<evidence type="ECO:0000256" key="1">
    <source>
        <dbReference type="SAM" id="Phobius"/>
    </source>
</evidence>
<organism evidence="2">
    <name type="scientific">Phytophthora nicotianae</name>
    <name type="common">Potato buckeye rot agent</name>
    <name type="synonym">Phytophthora parasitica</name>
    <dbReference type="NCBI Taxonomy" id="4792"/>
    <lineage>
        <taxon>Eukaryota</taxon>
        <taxon>Sar</taxon>
        <taxon>Stramenopiles</taxon>
        <taxon>Oomycota</taxon>
        <taxon>Peronosporomycetes</taxon>
        <taxon>Peronosporales</taxon>
        <taxon>Peronosporaceae</taxon>
        <taxon>Phytophthora</taxon>
    </lineage>
</organism>
<keyword evidence="1" id="KW-0472">Membrane</keyword>
<dbReference type="Proteomes" id="UP000053236">
    <property type="component" value="Unassembled WGS sequence"/>
</dbReference>
<proteinExistence type="predicted"/>